<evidence type="ECO:0000313" key="2">
    <source>
        <dbReference type="EMBL" id="KAA6373809.1"/>
    </source>
</evidence>
<dbReference type="Proteomes" id="UP000324800">
    <property type="component" value="Unassembled WGS sequence"/>
</dbReference>
<organism evidence="2 3">
    <name type="scientific">Streblomastix strix</name>
    <dbReference type="NCBI Taxonomy" id="222440"/>
    <lineage>
        <taxon>Eukaryota</taxon>
        <taxon>Metamonada</taxon>
        <taxon>Preaxostyla</taxon>
        <taxon>Oxymonadida</taxon>
        <taxon>Streblomastigidae</taxon>
        <taxon>Streblomastix</taxon>
    </lineage>
</organism>
<name>A0A5J4UTS7_9EUKA</name>
<gene>
    <name evidence="2" type="ORF">EZS28_030663</name>
</gene>
<feature type="region of interest" description="Disordered" evidence="1">
    <location>
        <begin position="1"/>
        <end position="20"/>
    </location>
</feature>
<feature type="region of interest" description="Disordered" evidence="1">
    <location>
        <begin position="30"/>
        <end position="50"/>
    </location>
</feature>
<evidence type="ECO:0000313" key="3">
    <source>
        <dbReference type="Proteomes" id="UP000324800"/>
    </source>
</evidence>
<dbReference type="AlphaFoldDB" id="A0A5J4UTS7"/>
<feature type="compositionally biased region" description="Basic and acidic residues" evidence="1">
    <location>
        <begin position="30"/>
        <end position="41"/>
    </location>
</feature>
<protein>
    <submittedName>
        <fullName evidence="2">Uncharacterized protein</fullName>
    </submittedName>
</protein>
<accession>A0A5J4UTS7</accession>
<proteinExistence type="predicted"/>
<sequence length="50" mass="5969">GGEDALQFIRSGKDKLTQQEKAALIEKERIEKEKIEKEKEKEKKKRKRKN</sequence>
<reference evidence="2 3" key="1">
    <citation type="submission" date="2019-03" db="EMBL/GenBank/DDBJ databases">
        <title>Single cell metagenomics reveals metabolic interactions within the superorganism composed of flagellate Streblomastix strix and complex community of Bacteroidetes bacteria on its surface.</title>
        <authorList>
            <person name="Treitli S.C."/>
            <person name="Kolisko M."/>
            <person name="Husnik F."/>
            <person name="Keeling P."/>
            <person name="Hampl V."/>
        </authorList>
    </citation>
    <scope>NUCLEOTIDE SEQUENCE [LARGE SCALE GENOMIC DNA]</scope>
    <source>
        <strain evidence="2">ST1C</strain>
    </source>
</reference>
<feature type="non-terminal residue" evidence="2">
    <location>
        <position position="1"/>
    </location>
</feature>
<feature type="compositionally biased region" description="Basic and acidic residues" evidence="1">
    <location>
        <begin position="11"/>
        <end position="20"/>
    </location>
</feature>
<comment type="caution">
    <text evidence="2">The sequence shown here is derived from an EMBL/GenBank/DDBJ whole genome shotgun (WGS) entry which is preliminary data.</text>
</comment>
<dbReference type="EMBL" id="SNRW01012449">
    <property type="protein sequence ID" value="KAA6373809.1"/>
    <property type="molecule type" value="Genomic_DNA"/>
</dbReference>
<evidence type="ECO:0000256" key="1">
    <source>
        <dbReference type="SAM" id="MobiDB-lite"/>
    </source>
</evidence>